<organism evidence="3 4">
    <name type="scientific">Exophiala viscosa</name>
    <dbReference type="NCBI Taxonomy" id="2486360"/>
    <lineage>
        <taxon>Eukaryota</taxon>
        <taxon>Fungi</taxon>
        <taxon>Dikarya</taxon>
        <taxon>Ascomycota</taxon>
        <taxon>Pezizomycotina</taxon>
        <taxon>Eurotiomycetes</taxon>
        <taxon>Chaetothyriomycetidae</taxon>
        <taxon>Chaetothyriales</taxon>
        <taxon>Herpotrichiellaceae</taxon>
        <taxon>Exophiala</taxon>
    </lineage>
</organism>
<accession>A0AAN6DNR0</accession>
<dbReference type="Proteomes" id="UP001203852">
    <property type="component" value="Unassembled WGS sequence"/>
</dbReference>
<evidence type="ECO:0000259" key="2">
    <source>
        <dbReference type="PROSITE" id="PS00028"/>
    </source>
</evidence>
<dbReference type="EMBL" id="MU404363">
    <property type="protein sequence ID" value="KAI1608507.1"/>
    <property type="molecule type" value="Genomic_DNA"/>
</dbReference>
<proteinExistence type="predicted"/>
<feature type="region of interest" description="Disordered" evidence="1">
    <location>
        <begin position="422"/>
        <end position="444"/>
    </location>
</feature>
<dbReference type="Gene3D" id="3.30.160.60">
    <property type="entry name" value="Classic Zinc Finger"/>
    <property type="match status" value="1"/>
</dbReference>
<evidence type="ECO:0000313" key="4">
    <source>
        <dbReference type="Proteomes" id="UP001203852"/>
    </source>
</evidence>
<comment type="caution">
    <text evidence="3">The sequence shown here is derived from an EMBL/GenBank/DDBJ whole genome shotgun (WGS) entry which is preliminary data.</text>
</comment>
<reference evidence="3" key="1">
    <citation type="journal article" date="2022" name="bioRxiv">
        <title>Deciphering the potential niche of two novel black yeast fungi from a biological soil crust based on their genomes, phenotypes, and melanin regulation.</title>
        <authorList>
            <consortium name="DOE Joint Genome Institute"/>
            <person name="Carr E.C."/>
            <person name="Barton Q."/>
            <person name="Grambo S."/>
            <person name="Sullivan M."/>
            <person name="Renfro C.M."/>
            <person name="Kuo A."/>
            <person name="Pangilinan J."/>
            <person name="Lipzen A."/>
            <person name="Keymanesh K."/>
            <person name="Savage E."/>
            <person name="Barry K."/>
            <person name="Grigoriev I.V."/>
            <person name="Riekhof W.R."/>
            <person name="Harris S.S."/>
        </authorList>
    </citation>
    <scope>NUCLEOTIDE SEQUENCE</scope>
    <source>
        <strain evidence="3">JF 03-4F</strain>
    </source>
</reference>
<keyword evidence="4" id="KW-1185">Reference proteome</keyword>
<dbReference type="SMART" id="SM00355">
    <property type="entry name" value="ZnF_C2H2"/>
    <property type="match status" value="6"/>
</dbReference>
<protein>
    <recommendedName>
        <fullName evidence="2">C2H2-type domain-containing protein</fullName>
    </recommendedName>
</protein>
<evidence type="ECO:0000256" key="1">
    <source>
        <dbReference type="SAM" id="MobiDB-lite"/>
    </source>
</evidence>
<gene>
    <name evidence="3" type="ORF">EDD36DRAFT_101425</name>
</gene>
<dbReference type="InterPro" id="IPR013087">
    <property type="entry name" value="Znf_C2H2_type"/>
</dbReference>
<dbReference type="PROSITE" id="PS00028">
    <property type="entry name" value="ZINC_FINGER_C2H2_1"/>
    <property type="match status" value="1"/>
</dbReference>
<feature type="domain" description="C2H2-type" evidence="2">
    <location>
        <begin position="310"/>
        <end position="332"/>
    </location>
</feature>
<name>A0AAN6DNR0_9EURO</name>
<feature type="region of interest" description="Disordered" evidence="1">
    <location>
        <begin position="564"/>
        <end position="598"/>
    </location>
</feature>
<evidence type="ECO:0000313" key="3">
    <source>
        <dbReference type="EMBL" id="KAI1608507.1"/>
    </source>
</evidence>
<sequence>MASSTGISIPCYWPHCQQMTHDMRRLAEHIQKQHKVTEGFGCRHCGFKHSSREVTQSHISVEHQEQENPPAAASALAHYYRRRYKERNAHLLNIPDAAFWQRGAKGGKRACSEEGRCPECDVNITPYNKTNIIRHLRQNHCIVIDIDSTRLLQRHSNREIADIPADVYPTSVHAEDVDLSDIDEHEDAGIIDDGHFDNEVMDWDQIQVDQPLGTNKESGESAPLNGTATLDTPAPCPILSPKAQSTYTRDTFLSCLKEGSILNIKNALGMNETRTFNGRQYRVRRDAPINSILDSKEIVCALLTNSGWHCQVPQCGASIDEIFAIDLHLDAHGGINLTEWYCGDLSCEDGSEKVFNNREDFNFHITTDHQGSSYSFTALRRVPKTEVLVARLAKQLRLEHTTTQPSASEDEHIEATAIARKETSTTIRQDTMDKDASDESDDEDALVKQEDHAWAQLRRFFNAGVASRSEAESGSEDDNALSEDREFRRHCNDRYVCLSDKPKQGLVPVIHPPNYLVETLTSIQCMTKEDAKDYLITYCKFCRLLGTNDPNAVRRALGLPSHERREAEDACQRQDSPSQGRGRSGVIQGHGHSHVSQPTTRYHISCPWPGCEYVVHIRSFTTRSRDHGSARYSISVHVLAHHLSCVWQCPEEDCAYCVYRLPWRLERHRLNCHVGSPLQCGHQNCNKVLVDQPLLSRGHTVYWTLQSHHEFHFNQHLRSLQKQVSTAKAETSTEDQNAQRHLPSTTKYLEQFRGKSSLYLTGPRQSYRRSCNHQILAQHHIEPEDISIQGSMACTGFWYWNRHYPCADSVSLHLGTTMLIFVPSLLLFTVAPTCDFCVHAMSLISRYIASLPLPLHFGLKLAEGRQRIGIGSSISDHSSFLRVVQAQRLLIPPMAERYRWMREFCPEKIFIVDFESVRRSERGLPLRLVEITVRNGNNDVIVSCIINNSGTTNEAYEEELKTSGYTDPLSFHSARRIRGSPAERFPSNAKTPKEIIDILRRAGLSPHCLWVEYSMMLFDRKCMETLIKEAGLSADGILPPHERCWTVVQDFARSLPGLASYQLGRVLKLINPGNPHLHNLHRSESDTAVLHDLLERWLFLYGRLRETRC</sequence>
<dbReference type="AlphaFoldDB" id="A0AAN6DNR0"/>